<evidence type="ECO:0000313" key="3">
    <source>
        <dbReference type="EMBL" id="KIL54215.1"/>
    </source>
</evidence>
<sequence>MDSSWNETFLDAEARAYDSSDDSEDLDYVPSDTSSDTASDGEDNSYNVVPIEVRNTQLLRERLDGSLVEKVVKVLNGMEDLGLNLTVFLDAVSWGDTECISNATVRYARTGLMKSKELPLILRRWWKPPRAHGSNNRRSLGATVAMERFAYECSTKVLDRELEKSAALFKSPSLSGEDVAEEQLTGTAFNTTIGEVKKRSPHLWLLLHGLAYQERQKEKNTHKNPEKIVLMIVSMLNYSRSHHRGRFQKLFAVYFKFRGLTAKGFDTLHALALTMSHKWTCDAVGRISKRCMDEVLRMMDKFPWLISHDNVNIPFRVFSQRLDNQGEFGNGTAATVYIKRSAAPLSSTANRDLQEQRAGGLKTPLTSLDILKLAKESYPRIHTHAKYRVLRFLLDSPAFDLSSYTHHNSDLLNPPMPTHQLPSGPDHITLQFLLGTVNIPEASYEDNSRLIKEWLHQLDLDSPEMQKKLGLEKLVTWVGDQLTVDRLRNLFKFRTEDLNSYDRLDWIVLTFGWLHLMMAAANTFHKQYLGTARGRGLSQAFDLLNKKGLGKMATKGPFYHDLNEALYHVAEAHIREDWLLVGKVTSLEELRDRTSDELVALADRLVEEHASSAALNRMDATPESQQDQEKRQTVMWNRDILHYIVLDQAIKHGDVGLMEDSLPHLLFRFIGGKNSNYATEVLELLQSLNREWTAEVKDFVCNHCWLVNYTGKPGDFLPIDLSQEHNIKDIKVNHRSEGPSIDWDYLKKLHPAIHVVNAVASHVEKEFKTLARGKKHTVPQKELDIQTLQKSYHTARVHQHEAGRKVRRKNVVKDITTMGAIDMSKTVNRWVEGRTFTRSMAQEWDLFSNSEGSEMDEDDSDMISD</sequence>
<protein>
    <recommendedName>
        <fullName evidence="2">DUF6589 domain-containing protein</fullName>
    </recommendedName>
</protein>
<dbReference type="OrthoDB" id="3251235at2759"/>
<dbReference type="AlphaFoldDB" id="A0A0C2RVE8"/>
<dbReference type="Pfam" id="PF20231">
    <property type="entry name" value="DUF6589"/>
    <property type="match status" value="1"/>
</dbReference>
<feature type="region of interest" description="Disordered" evidence="1">
    <location>
        <begin position="16"/>
        <end position="46"/>
    </location>
</feature>
<feature type="domain" description="DUF6589" evidence="2">
    <location>
        <begin position="362"/>
        <end position="776"/>
    </location>
</feature>
<proteinExistence type="predicted"/>
<dbReference type="STRING" id="946122.A0A0C2RVE8"/>
<evidence type="ECO:0000313" key="4">
    <source>
        <dbReference type="Proteomes" id="UP000054549"/>
    </source>
</evidence>
<dbReference type="InterPro" id="IPR046496">
    <property type="entry name" value="DUF6589"/>
</dbReference>
<dbReference type="EMBL" id="KN818878">
    <property type="protein sequence ID" value="KIL54215.1"/>
    <property type="molecule type" value="Genomic_DNA"/>
</dbReference>
<dbReference type="HOGENOM" id="CLU_007061_0_2_1"/>
<name>A0A0C2RVE8_AMAMK</name>
<evidence type="ECO:0000256" key="1">
    <source>
        <dbReference type="SAM" id="MobiDB-lite"/>
    </source>
</evidence>
<keyword evidence="4" id="KW-1185">Reference proteome</keyword>
<dbReference type="Proteomes" id="UP000054549">
    <property type="component" value="Unassembled WGS sequence"/>
</dbReference>
<accession>A0A0C2RVE8</accession>
<dbReference type="InParanoid" id="A0A0C2RVE8"/>
<reference evidence="3 4" key="1">
    <citation type="submission" date="2014-04" db="EMBL/GenBank/DDBJ databases">
        <title>Evolutionary Origins and Diversification of the Mycorrhizal Mutualists.</title>
        <authorList>
            <consortium name="DOE Joint Genome Institute"/>
            <consortium name="Mycorrhizal Genomics Consortium"/>
            <person name="Kohler A."/>
            <person name="Kuo A."/>
            <person name="Nagy L.G."/>
            <person name="Floudas D."/>
            <person name="Copeland A."/>
            <person name="Barry K.W."/>
            <person name="Cichocki N."/>
            <person name="Veneault-Fourrey C."/>
            <person name="LaButti K."/>
            <person name="Lindquist E.A."/>
            <person name="Lipzen A."/>
            <person name="Lundell T."/>
            <person name="Morin E."/>
            <person name="Murat C."/>
            <person name="Riley R."/>
            <person name="Ohm R."/>
            <person name="Sun H."/>
            <person name="Tunlid A."/>
            <person name="Henrissat B."/>
            <person name="Grigoriev I.V."/>
            <person name="Hibbett D.S."/>
            <person name="Martin F."/>
        </authorList>
    </citation>
    <scope>NUCLEOTIDE SEQUENCE [LARGE SCALE GENOMIC DNA]</scope>
    <source>
        <strain evidence="3 4">Koide BX008</strain>
    </source>
</reference>
<evidence type="ECO:0000259" key="2">
    <source>
        <dbReference type="Pfam" id="PF20231"/>
    </source>
</evidence>
<organism evidence="3 4">
    <name type="scientific">Amanita muscaria (strain Koide BX008)</name>
    <dbReference type="NCBI Taxonomy" id="946122"/>
    <lineage>
        <taxon>Eukaryota</taxon>
        <taxon>Fungi</taxon>
        <taxon>Dikarya</taxon>
        <taxon>Basidiomycota</taxon>
        <taxon>Agaricomycotina</taxon>
        <taxon>Agaricomycetes</taxon>
        <taxon>Agaricomycetidae</taxon>
        <taxon>Agaricales</taxon>
        <taxon>Pluteineae</taxon>
        <taxon>Amanitaceae</taxon>
        <taxon>Amanita</taxon>
    </lineage>
</organism>
<gene>
    <name evidence="3" type="ORF">M378DRAFT_19121</name>
</gene>